<keyword evidence="2" id="KW-1185">Reference proteome</keyword>
<evidence type="ECO:0000313" key="1">
    <source>
        <dbReference type="EMBL" id="KAI4456655.1"/>
    </source>
</evidence>
<dbReference type="Proteomes" id="UP001056778">
    <property type="component" value="Chromosome 8"/>
</dbReference>
<accession>A0ACB9SN77</accession>
<comment type="caution">
    <text evidence="1">The sequence shown here is derived from an EMBL/GenBank/DDBJ whole genome shotgun (WGS) entry which is preliminary data.</text>
</comment>
<dbReference type="EMBL" id="CM043022">
    <property type="protein sequence ID" value="KAI4456655.1"/>
    <property type="molecule type" value="Genomic_DNA"/>
</dbReference>
<reference evidence="1" key="1">
    <citation type="submission" date="2022-04" db="EMBL/GenBank/DDBJ databases">
        <title>Chromosome-scale genome assembly of Holotrichia oblita Faldermann.</title>
        <authorList>
            <person name="Rongchong L."/>
        </authorList>
    </citation>
    <scope>NUCLEOTIDE SEQUENCE</scope>
    <source>
        <strain evidence="1">81SQS9</strain>
    </source>
</reference>
<evidence type="ECO:0000313" key="2">
    <source>
        <dbReference type="Proteomes" id="UP001056778"/>
    </source>
</evidence>
<protein>
    <submittedName>
        <fullName evidence="1">Uncharacterized protein</fullName>
    </submittedName>
</protein>
<proteinExistence type="predicted"/>
<name>A0ACB9SN77_HOLOL</name>
<organism evidence="1 2">
    <name type="scientific">Holotrichia oblita</name>
    <name type="common">Chafer beetle</name>
    <dbReference type="NCBI Taxonomy" id="644536"/>
    <lineage>
        <taxon>Eukaryota</taxon>
        <taxon>Metazoa</taxon>
        <taxon>Ecdysozoa</taxon>
        <taxon>Arthropoda</taxon>
        <taxon>Hexapoda</taxon>
        <taxon>Insecta</taxon>
        <taxon>Pterygota</taxon>
        <taxon>Neoptera</taxon>
        <taxon>Endopterygota</taxon>
        <taxon>Coleoptera</taxon>
        <taxon>Polyphaga</taxon>
        <taxon>Scarabaeiformia</taxon>
        <taxon>Scarabaeidae</taxon>
        <taxon>Melolonthinae</taxon>
        <taxon>Holotrichia</taxon>
    </lineage>
</organism>
<gene>
    <name evidence="1" type="ORF">MML48_8g00010095</name>
</gene>
<sequence length="172" mass="19657">MKRLEKERKSKAREIKRALSLLNEDCDKSSKPKRNKTKEIETSSGDSETDVSLRESSASSFDKLEENEEEDDYEEPVNHENIKNGTYVLVKFEKKKSVIYYVGQIIQHYSLTEVMVSFLRKKPGSFMKFVFPGVKDEGSVHLSDIVLILPDPKSATTARTASILSFNKDLFI</sequence>